<comment type="caution">
    <text evidence="1">The sequence shown here is derived from an EMBL/GenBank/DDBJ whole genome shotgun (WGS) entry which is preliminary data.</text>
</comment>
<evidence type="ECO:0000313" key="1">
    <source>
        <dbReference type="EMBL" id="ERH22993.1"/>
    </source>
</evidence>
<dbReference type="SUPFAM" id="SSF53474">
    <property type="entry name" value="alpha/beta-Hydrolases"/>
    <property type="match status" value="1"/>
</dbReference>
<dbReference type="GO" id="GO:0016787">
    <property type="term" value="F:hydrolase activity"/>
    <property type="evidence" value="ECO:0007669"/>
    <property type="project" value="InterPro"/>
</dbReference>
<dbReference type="Pfam" id="PF06821">
    <property type="entry name" value="Ser_hydrolase"/>
    <property type="match status" value="1"/>
</dbReference>
<dbReference type="EMBL" id="AWSE01000115">
    <property type="protein sequence ID" value="ERH22993.1"/>
    <property type="molecule type" value="Genomic_DNA"/>
</dbReference>
<reference evidence="1 2" key="1">
    <citation type="submission" date="2013-08" db="EMBL/GenBank/DDBJ databases">
        <authorList>
            <person name="Weinstock G."/>
            <person name="Sodergren E."/>
            <person name="Wylie T."/>
            <person name="Fulton L."/>
            <person name="Fulton R."/>
            <person name="Fronick C."/>
            <person name="O'Laughlin M."/>
            <person name="Godfrey J."/>
            <person name="Miner T."/>
            <person name="Herter B."/>
            <person name="Appelbaum E."/>
            <person name="Cordes M."/>
            <person name="Lek S."/>
            <person name="Wollam A."/>
            <person name="Pepin K.H."/>
            <person name="Palsikar V.B."/>
            <person name="Mitreva M."/>
            <person name="Wilson R.K."/>
        </authorList>
    </citation>
    <scope>NUCLEOTIDE SEQUENCE [LARGE SCALE GENOMIC DNA]</scope>
    <source>
        <strain evidence="1 2">F0542</strain>
    </source>
</reference>
<accession>U1RTM2</accession>
<evidence type="ECO:0008006" key="3">
    <source>
        <dbReference type="Google" id="ProtNLM"/>
    </source>
</evidence>
<sequence length="230" mass="23949">MSTVGVMDHMTEHYSFDGLDTFDRVILVHGFGAGPRSHWFPWLARTVGHVEVPQLPHPETPEASTWASTIAERIGTSPDGLAGLAIVTHSLGGLTALRAIERVIACGSPVNGDGRHLAAFIAVAPFAQQLPPTGEAELDHFLATGLKGFLDGASPGELRPLLGPTTVIHSDNDPLVPRAASRRFATAISADVVTVPGAGHFLASDGVTSLPQIVRALSHASDKGAGTPGK</sequence>
<dbReference type="Proteomes" id="UP000016536">
    <property type="component" value="Unassembled WGS sequence"/>
</dbReference>
<name>U1RTM2_9ACTO</name>
<dbReference type="HOGENOM" id="CLU_088863_3_0_11"/>
<dbReference type="Gene3D" id="3.40.50.1820">
    <property type="entry name" value="alpha/beta hydrolase"/>
    <property type="match status" value="1"/>
</dbReference>
<dbReference type="AlphaFoldDB" id="U1RTM2"/>
<dbReference type="InterPro" id="IPR029058">
    <property type="entry name" value="AB_hydrolase_fold"/>
</dbReference>
<proteinExistence type="predicted"/>
<dbReference type="PANTHER" id="PTHR15394">
    <property type="entry name" value="SERINE HYDROLASE RBBP9"/>
    <property type="match status" value="1"/>
</dbReference>
<gene>
    <name evidence="1" type="ORF">HMPREF1979_02009</name>
</gene>
<dbReference type="PATRIC" id="fig|1321818.3.peg.1688"/>
<keyword evidence="2" id="KW-1185">Reference proteome</keyword>
<evidence type="ECO:0000313" key="2">
    <source>
        <dbReference type="Proteomes" id="UP000016536"/>
    </source>
</evidence>
<organism evidence="1 2">
    <name type="scientific">Actinomyces johnsonii F0542</name>
    <dbReference type="NCBI Taxonomy" id="1321818"/>
    <lineage>
        <taxon>Bacteria</taxon>
        <taxon>Bacillati</taxon>
        <taxon>Actinomycetota</taxon>
        <taxon>Actinomycetes</taxon>
        <taxon>Actinomycetales</taxon>
        <taxon>Actinomycetaceae</taxon>
        <taxon>Actinomyces</taxon>
    </lineage>
</organism>
<dbReference type="InterPro" id="IPR010662">
    <property type="entry name" value="RBBP9/YdeN"/>
</dbReference>
<protein>
    <recommendedName>
        <fullName evidence="3">Serine hydrolase</fullName>
    </recommendedName>
</protein>
<dbReference type="PANTHER" id="PTHR15394:SF3">
    <property type="entry name" value="SERINE HYDROLASE RBBP9"/>
    <property type="match status" value="1"/>
</dbReference>